<sequence length="78" mass="9564">MSIYIHYKQCYTIITARKTKYWRTIMNELFDQKVLDFLSDLEEESFYTYTQNPCEKTKDIHERAKKKLLEYAHKYGIV</sequence>
<evidence type="ECO:0000313" key="1">
    <source>
        <dbReference type="EMBL" id="DAG06110.1"/>
    </source>
</evidence>
<dbReference type="EMBL" id="BK016266">
    <property type="protein sequence ID" value="DAG06110.1"/>
    <property type="molecule type" value="Genomic_DNA"/>
</dbReference>
<accession>A0A8S5VHE8</accession>
<proteinExistence type="predicted"/>
<protein>
    <submittedName>
        <fullName evidence="1">Uncharacterized protein</fullName>
    </submittedName>
</protein>
<organism evidence="1">
    <name type="scientific">Siphoviridae sp. ctNxi14</name>
    <dbReference type="NCBI Taxonomy" id="2825475"/>
    <lineage>
        <taxon>Viruses</taxon>
        <taxon>Duplodnaviria</taxon>
        <taxon>Heunggongvirae</taxon>
        <taxon>Uroviricota</taxon>
        <taxon>Caudoviricetes</taxon>
    </lineage>
</organism>
<name>A0A8S5VHE8_9CAUD</name>
<reference evidence="1" key="1">
    <citation type="journal article" date="2021" name="Proc. Natl. Acad. Sci. U.S.A.">
        <title>A Catalog of Tens of Thousands of Viruses from Human Metagenomes Reveals Hidden Associations with Chronic Diseases.</title>
        <authorList>
            <person name="Tisza M.J."/>
            <person name="Buck C.B."/>
        </authorList>
    </citation>
    <scope>NUCLEOTIDE SEQUENCE</scope>
    <source>
        <strain evidence="1">CtNxi14</strain>
    </source>
</reference>